<proteinExistence type="predicted"/>
<gene>
    <name evidence="2" type="ORF">F511_07393</name>
</gene>
<organism evidence="2 3">
    <name type="scientific">Dorcoceras hygrometricum</name>
    <dbReference type="NCBI Taxonomy" id="472368"/>
    <lineage>
        <taxon>Eukaryota</taxon>
        <taxon>Viridiplantae</taxon>
        <taxon>Streptophyta</taxon>
        <taxon>Embryophyta</taxon>
        <taxon>Tracheophyta</taxon>
        <taxon>Spermatophyta</taxon>
        <taxon>Magnoliopsida</taxon>
        <taxon>eudicotyledons</taxon>
        <taxon>Gunneridae</taxon>
        <taxon>Pentapetalae</taxon>
        <taxon>asterids</taxon>
        <taxon>lamiids</taxon>
        <taxon>Lamiales</taxon>
        <taxon>Gesneriaceae</taxon>
        <taxon>Didymocarpoideae</taxon>
        <taxon>Trichosporeae</taxon>
        <taxon>Loxocarpinae</taxon>
        <taxon>Dorcoceras</taxon>
    </lineage>
</organism>
<accession>A0A2Z7BB54</accession>
<feature type="region of interest" description="Disordered" evidence="1">
    <location>
        <begin position="118"/>
        <end position="141"/>
    </location>
</feature>
<dbReference type="PANTHER" id="PTHR36072:SF2">
    <property type="entry name" value="OS01G0531000 PROTEIN"/>
    <property type="match status" value="1"/>
</dbReference>
<evidence type="ECO:0000313" key="2">
    <source>
        <dbReference type="EMBL" id="KZV31542.1"/>
    </source>
</evidence>
<dbReference type="Proteomes" id="UP000250235">
    <property type="component" value="Unassembled WGS sequence"/>
</dbReference>
<dbReference type="PANTHER" id="PTHR36072">
    <property type="entry name" value="OS01G0541600 PROTEIN"/>
    <property type="match status" value="1"/>
</dbReference>
<sequence length="178" mass="19549">MGRRGAGKKEKNVVSGPRASMTLREEATGRRQRNVSARTMCIIEHLRNLALWAATEASIPSLGAFFGQRNAVEADKMLDAVAFPITETPSVEPSSPSTPLLTKGLSLLDAKMRKRNRRSAKQVAEREGSSTAAAAAEKSICKSSKRRRKSWTSLKEIAQNAENDTIKKFAILTIPFFM</sequence>
<evidence type="ECO:0000313" key="3">
    <source>
        <dbReference type="Proteomes" id="UP000250235"/>
    </source>
</evidence>
<dbReference type="EMBL" id="KV007465">
    <property type="protein sequence ID" value="KZV31542.1"/>
    <property type="molecule type" value="Genomic_DNA"/>
</dbReference>
<keyword evidence="3" id="KW-1185">Reference proteome</keyword>
<feature type="region of interest" description="Disordered" evidence="1">
    <location>
        <begin position="1"/>
        <end position="32"/>
    </location>
</feature>
<evidence type="ECO:0000256" key="1">
    <source>
        <dbReference type="SAM" id="MobiDB-lite"/>
    </source>
</evidence>
<dbReference type="OrthoDB" id="1937463at2759"/>
<name>A0A2Z7BB54_9LAMI</name>
<protein>
    <submittedName>
        <fullName evidence="2">Uncharacterized protein</fullName>
    </submittedName>
</protein>
<reference evidence="2 3" key="1">
    <citation type="journal article" date="2015" name="Proc. Natl. Acad. Sci. U.S.A.">
        <title>The resurrection genome of Boea hygrometrica: A blueprint for survival of dehydration.</title>
        <authorList>
            <person name="Xiao L."/>
            <person name="Yang G."/>
            <person name="Zhang L."/>
            <person name="Yang X."/>
            <person name="Zhao S."/>
            <person name="Ji Z."/>
            <person name="Zhou Q."/>
            <person name="Hu M."/>
            <person name="Wang Y."/>
            <person name="Chen M."/>
            <person name="Xu Y."/>
            <person name="Jin H."/>
            <person name="Xiao X."/>
            <person name="Hu G."/>
            <person name="Bao F."/>
            <person name="Hu Y."/>
            <person name="Wan P."/>
            <person name="Li L."/>
            <person name="Deng X."/>
            <person name="Kuang T."/>
            <person name="Xiang C."/>
            <person name="Zhu J.K."/>
            <person name="Oliver M.J."/>
            <person name="He Y."/>
        </authorList>
    </citation>
    <scope>NUCLEOTIDE SEQUENCE [LARGE SCALE GENOMIC DNA]</scope>
    <source>
        <strain evidence="3">cv. XS01</strain>
    </source>
</reference>
<dbReference type="AlphaFoldDB" id="A0A2Z7BB54"/>